<dbReference type="GO" id="GO:0071949">
    <property type="term" value="F:FAD binding"/>
    <property type="evidence" value="ECO:0007669"/>
    <property type="project" value="InterPro"/>
</dbReference>
<organism evidence="8 9">
    <name type="scientific">Hypsizygus marmoreus</name>
    <name type="common">White beech mushroom</name>
    <name type="synonym">Agaricus marmoreus</name>
    <dbReference type="NCBI Taxonomy" id="39966"/>
    <lineage>
        <taxon>Eukaryota</taxon>
        <taxon>Fungi</taxon>
        <taxon>Dikarya</taxon>
        <taxon>Basidiomycota</taxon>
        <taxon>Agaricomycotina</taxon>
        <taxon>Agaricomycetes</taxon>
        <taxon>Agaricomycetidae</taxon>
        <taxon>Agaricales</taxon>
        <taxon>Tricholomatineae</taxon>
        <taxon>Lyophyllaceae</taxon>
        <taxon>Hypsizygus</taxon>
    </lineage>
</organism>
<name>A0A369K2T6_HYPMA</name>
<evidence type="ECO:0000313" key="8">
    <source>
        <dbReference type="EMBL" id="RDB28278.1"/>
    </source>
</evidence>
<evidence type="ECO:0000256" key="2">
    <source>
        <dbReference type="ARBA" id="ARBA00007801"/>
    </source>
</evidence>
<dbReference type="Gene3D" id="3.30.9.10">
    <property type="entry name" value="D-Amino Acid Oxidase, subunit A, domain 2"/>
    <property type="match status" value="1"/>
</dbReference>
<evidence type="ECO:0000259" key="7">
    <source>
        <dbReference type="Pfam" id="PF07976"/>
    </source>
</evidence>
<comment type="similarity">
    <text evidence="2">Belongs to the PheA/TfdB FAD monooxygenase family.</text>
</comment>
<dbReference type="InterPro" id="IPR002938">
    <property type="entry name" value="FAD-bd"/>
</dbReference>
<feature type="domain" description="FAD-binding" evidence="6">
    <location>
        <begin position="13"/>
        <end position="140"/>
    </location>
</feature>
<dbReference type="SUPFAM" id="SSF51905">
    <property type="entry name" value="FAD/NAD(P)-binding domain"/>
    <property type="match status" value="1"/>
</dbReference>
<dbReference type="InParanoid" id="A0A369K2T6"/>
<dbReference type="Gene3D" id="3.40.30.20">
    <property type="match status" value="1"/>
</dbReference>
<dbReference type="AlphaFoldDB" id="A0A369K2T6"/>
<dbReference type="Gene3D" id="3.50.50.60">
    <property type="entry name" value="FAD/NAD(P)-binding domain"/>
    <property type="match status" value="1"/>
</dbReference>
<dbReference type="SUPFAM" id="SSF54373">
    <property type="entry name" value="FAD-linked reductases, C-terminal domain"/>
    <property type="match status" value="1"/>
</dbReference>
<keyword evidence="9" id="KW-1185">Reference proteome</keyword>
<reference evidence="8" key="1">
    <citation type="submission" date="2018-04" db="EMBL/GenBank/DDBJ databases">
        <title>Whole genome sequencing of Hypsizygus marmoreus.</title>
        <authorList>
            <person name="Choi I.-G."/>
            <person name="Min B."/>
            <person name="Kim J.-G."/>
            <person name="Kim S."/>
            <person name="Oh Y.-L."/>
            <person name="Kong W.-S."/>
            <person name="Park H."/>
            <person name="Jeong J."/>
            <person name="Song E.-S."/>
        </authorList>
    </citation>
    <scope>NUCLEOTIDE SEQUENCE [LARGE SCALE GENOMIC DNA]</scope>
    <source>
        <strain evidence="8">51987-8</strain>
    </source>
</reference>
<evidence type="ECO:0000256" key="5">
    <source>
        <dbReference type="ARBA" id="ARBA00023002"/>
    </source>
</evidence>
<dbReference type="InterPro" id="IPR038220">
    <property type="entry name" value="PHOX_C_sf"/>
</dbReference>
<protein>
    <submittedName>
        <fullName evidence="8">Phenol 2-monooxygenase</fullName>
    </submittedName>
</protein>
<dbReference type="PRINTS" id="PR00420">
    <property type="entry name" value="RNGMNOXGNASE"/>
</dbReference>
<dbReference type="STRING" id="39966.A0A369K2T6"/>
<dbReference type="PANTHER" id="PTHR43004">
    <property type="entry name" value="TRK SYSTEM POTASSIUM UPTAKE PROTEIN"/>
    <property type="match status" value="1"/>
</dbReference>
<dbReference type="GO" id="GO:0016709">
    <property type="term" value="F:oxidoreductase activity, acting on paired donors, with incorporation or reduction of molecular oxygen, NAD(P)H as one donor, and incorporation of one atom of oxygen"/>
    <property type="evidence" value="ECO:0007669"/>
    <property type="project" value="UniProtKB-ARBA"/>
</dbReference>
<comment type="caution">
    <text evidence="8">The sequence shown here is derived from an EMBL/GenBank/DDBJ whole genome shotgun (WGS) entry which is preliminary data.</text>
</comment>
<sequence>MRPSVKIPASAVETDVLVIGAGPSGLLAALALARLGIRVHFVERRAPGSQYGNADGLQPRTLEIWKNYDILDGFSLHAAYVHAMVAYEQSADGIGLVRTTPSRNVVVSARYGFEMAASISTIEATLRNAAEEAGADFFQPVAPASLDISDQDTEDSREKVYPIKVLLRPHFSEEPTSLSQGTRTMDDKDFAVHAKYVIGADGAHSWVRRHLSIQMHGDQTEHVWGVIDAIVDTNFPDCRFKCIIQSSTGALIIIPREGEMVRIYVQLPSAGATGPKGSFETPESTRAKILKHIVDGLAPYRIEFKEVFWHTIFSVPQKVASSYSLRDRIFIVGDACHTHSPGAGQGANASMGDSHNLAWKLAYVLRGWASRSLLDTYEQERRTYAQELIDFDKQIMDKLHGGTAEDYQSMLHKRNMFTSGIGIRYQSRLTSLGSELCARHLDIGERLPPSLLVRLGDWHPTELQDLVPADGLFKLFIFPSDILLATQNERLTEFAISLVQCGENNIFQRMSIYIIVDSPKEKVHWKDVPHPFQCWRSVFVSDIMDGSRGVYGKFGISHTGSTVLVRPDGYISMITELSGTGFGRIATFLQGL</sequence>
<keyword evidence="4" id="KW-0274">FAD</keyword>
<accession>A0A369K2T6</accession>
<dbReference type="InterPro" id="IPR036249">
    <property type="entry name" value="Thioredoxin-like_sf"/>
</dbReference>
<keyword evidence="5" id="KW-0560">Oxidoreductase</keyword>
<keyword evidence="3" id="KW-0285">Flavoprotein</keyword>
<proteinExistence type="inferred from homology"/>
<dbReference type="Proteomes" id="UP000076154">
    <property type="component" value="Unassembled WGS sequence"/>
</dbReference>
<gene>
    <name evidence="8" type="primary">PH2M_2</name>
    <name evidence="8" type="ORF">Hypma_001418</name>
</gene>
<dbReference type="PANTHER" id="PTHR43004:SF19">
    <property type="entry name" value="BINDING MONOOXYGENASE, PUTATIVE (JCVI)-RELATED"/>
    <property type="match status" value="1"/>
</dbReference>
<dbReference type="InterPro" id="IPR012941">
    <property type="entry name" value="Phe_hydrox_C_dim_dom"/>
</dbReference>
<evidence type="ECO:0000256" key="1">
    <source>
        <dbReference type="ARBA" id="ARBA00001974"/>
    </source>
</evidence>
<comment type="cofactor">
    <cofactor evidence="1">
        <name>FAD</name>
        <dbReference type="ChEBI" id="CHEBI:57692"/>
    </cofactor>
</comment>
<evidence type="ECO:0000256" key="4">
    <source>
        <dbReference type="ARBA" id="ARBA00022827"/>
    </source>
</evidence>
<dbReference type="SUPFAM" id="SSF52833">
    <property type="entry name" value="Thioredoxin-like"/>
    <property type="match status" value="1"/>
</dbReference>
<feature type="domain" description="Phenol hydroxylase-like C-terminal dimerisation" evidence="7">
    <location>
        <begin position="435"/>
        <end position="591"/>
    </location>
</feature>
<dbReference type="OrthoDB" id="1716816at2759"/>
<dbReference type="InterPro" id="IPR036188">
    <property type="entry name" value="FAD/NAD-bd_sf"/>
</dbReference>
<dbReference type="InterPro" id="IPR050641">
    <property type="entry name" value="RIFMO-like"/>
</dbReference>
<dbReference type="Pfam" id="PF07976">
    <property type="entry name" value="Phe_hydrox_dim"/>
    <property type="match status" value="1"/>
</dbReference>
<dbReference type="EMBL" id="LUEZ02000012">
    <property type="protein sequence ID" value="RDB28278.1"/>
    <property type="molecule type" value="Genomic_DNA"/>
</dbReference>
<dbReference type="Pfam" id="PF01494">
    <property type="entry name" value="FAD_binding_3"/>
    <property type="match status" value="2"/>
</dbReference>
<feature type="domain" description="FAD-binding" evidence="6">
    <location>
        <begin position="185"/>
        <end position="391"/>
    </location>
</feature>
<evidence type="ECO:0000256" key="3">
    <source>
        <dbReference type="ARBA" id="ARBA00022630"/>
    </source>
</evidence>
<evidence type="ECO:0000259" key="6">
    <source>
        <dbReference type="Pfam" id="PF01494"/>
    </source>
</evidence>
<evidence type="ECO:0000313" key="9">
    <source>
        <dbReference type="Proteomes" id="UP000076154"/>
    </source>
</evidence>